<evidence type="ECO:0000256" key="1">
    <source>
        <dbReference type="SAM" id="SignalP"/>
    </source>
</evidence>
<proteinExistence type="predicted"/>
<reference evidence="3" key="1">
    <citation type="journal article" date="2019" name="Int. J. Syst. Evol. Microbiol.">
        <title>The Global Catalogue of Microorganisms (GCM) 10K type strain sequencing project: providing services to taxonomists for standard genome sequencing and annotation.</title>
        <authorList>
            <consortium name="The Broad Institute Genomics Platform"/>
            <consortium name="The Broad Institute Genome Sequencing Center for Infectious Disease"/>
            <person name="Wu L."/>
            <person name="Ma J."/>
        </authorList>
    </citation>
    <scope>NUCLEOTIDE SEQUENCE [LARGE SCALE GENOMIC DNA]</scope>
    <source>
        <strain evidence="3">JCM 17137</strain>
    </source>
</reference>
<gene>
    <name evidence="2" type="ORF">GCM10022402_45550</name>
</gene>
<dbReference type="Proteomes" id="UP001500908">
    <property type="component" value="Unassembled WGS sequence"/>
</dbReference>
<evidence type="ECO:0000313" key="3">
    <source>
        <dbReference type="Proteomes" id="UP001500908"/>
    </source>
</evidence>
<name>A0ABP7GEX8_9ACTN</name>
<dbReference type="RefSeq" id="WP_344976260.1">
    <property type="nucleotide sequence ID" value="NZ_BAABDD010000037.1"/>
</dbReference>
<keyword evidence="1" id="KW-0732">Signal</keyword>
<protein>
    <submittedName>
        <fullName evidence="2">Uncharacterized protein</fullName>
    </submittedName>
</protein>
<organism evidence="2 3">
    <name type="scientific">Salinactinospora qingdaonensis</name>
    <dbReference type="NCBI Taxonomy" id="702744"/>
    <lineage>
        <taxon>Bacteria</taxon>
        <taxon>Bacillati</taxon>
        <taxon>Actinomycetota</taxon>
        <taxon>Actinomycetes</taxon>
        <taxon>Streptosporangiales</taxon>
        <taxon>Nocardiopsidaceae</taxon>
        <taxon>Salinactinospora</taxon>
    </lineage>
</organism>
<dbReference type="EMBL" id="BAABDD010000037">
    <property type="protein sequence ID" value="GAA3762895.1"/>
    <property type="molecule type" value="Genomic_DNA"/>
</dbReference>
<sequence>MSLHRGRPRAAGLALATTAAASASLLTTPTAHAELSDPAEIYYGAIQTDEIVLGPNESTTFHIDFAVRDDSGMRVSGATATLHGPGGRTLEATTTYPGIKTCMEISDTAAVCSFLLTVDTGEAEIDNGYAGTWSLSAMAFPKDTAWDGTPRPEGTVTADNLDTVTFKRDSKLSSDASPNVASPGRTISVIGELEFADWTSGGYAPGAGQPLDLVFAPDDSPYYQYVDELTTYSNGWAFGSGEAEEDGSWFLAYQGSPTTEWVYSPFEHINVRGR</sequence>
<comment type="caution">
    <text evidence="2">The sequence shown here is derived from an EMBL/GenBank/DDBJ whole genome shotgun (WGS) entry which is preliminary data.</text>
</comment>
<accession>A0ABP7GEX8</accession>
<evidence type="ECO:0000313" key="2">
    <source>
        <dbReference type="EMBL" id="GAA3762895.1"/>
    </source>
</evidence>
<feature type="signal peptide" evidence="1">
    <location>
        <begin position="1"/>
        <end position="33"/>
    </location>
</feature>
<feature type="chain" id="PRO_5046143805" evidence="1">
    <location>
        <begin position="34"/>
        <end position="274"/>
    </location>
</feature>
<keyword evidence="3" id="KW-1185">Reference proteome</keyword>